<dbReference type="PANTHER" id="PTHR10340">
    <property type="entry name" value="SPHINGOMYELIN PHOSPHODIESTERASE"/>
    <property type="match status" value="1"/>
</dbReference>
<dbReference type="Proteomes" id="UP000288859">
    <property type="component" value="Unassembled WGS sequence"/>
</dbReference>
<reference evidence="5 6" key="1">
    <citation type="submission" date="2017-03" db="EMBL/GenBank/DDBJ databases">
        <title>Genomes of endolithic fungi from Antarctica.</title>
        <authorList>
            <person name="Coleine C."/>
            <person name="Masonjones S."/>
            <person name="Stajich J.E."/>
        </authorList>
    </citation>
    <scope>NUCLEOTIDE SEQUENCE [LARGE SCALE GENOMIC DNA]</scope>
    <source>
        <strain evidence="5 6">CCFEE 6314</strain>
    </source>
</reference>
<evidence type="ECO:0000313" key="5">
    <source>
        <dbReference type="EMBL" id="RVX69897.1"/>
    </source>
</evidence>
<dbReference type="InterPro" id="IPR004843">
    <property type="entry name" value="Calcineurin-like_PHP"/>
</dbReference>
<feature type="domain" description="Calcineurin-like phosphoesterase" evidence="4">
    <location>
        <begin position="225"/>
        <end position="509"/>
    </location>
</feature>
<evidence type="ECO:0000256" key="2">
    <source>
        <dbReference type="ARBA" id="ARBA00023180"/>
    </source>
</evidence>
<dbReference type="Gene3D" id="3.60.21.10">
    <property type="match status" value="1"/>
</dbReference>
<evidence type="ECO:0000256" key="3">
    <source>
        <dbReference type="SAM" id="SignalP"/>
    </source>
</evidence>
<dbReference type="EMBL" id="NAJM01000026">
    <property type="protein sequence ID" value="RVX69897.1"/>
    <property type="molecule type" value="Genomic_DNA"/>
</dbReference>
<dbReference type="VEuPathDB" id="FungiDB:PV10_08629"/>
<dbReference type="InterPro" id="IPR041805">
    <property type="entry name" value="ASMase/PPN1_MPP"/>
</dbReference>
<dbReference type="Pfam" id="PF00149">
    <property type="entry name" value="Metallophos"/>
    <property type="match status" value="1"/>
</dbReference>
<dbReference type="GO" id="GO:0008081">
    <property type="term" value="F:phosphoric diester hydrolase activity"/>
    <property type="evidence" value="ECO:0007669"/>
    <property type="project" value="TreeGrafter"/>
</dbReference>
<accession>A0A438N2I7</accession>
<feature type="signal peptide" evidence="3">
    <location>
        <begin position="1"/>
        <end position="24"/>
    </location>
</feature>
<evidence type="ECO:0000256" key="1">
    <source>
        <dbReference type="ARBA" id="ARBA00022801"/>
    </source>
</evidence>
<organism evidence="5 6">
    <name type="scientific">Exophiala mesophila</name>
    <name type="common">Black yeast-like fungus</name>
    <dbReference type="NCBI Taxonomy" id="212818"/>
    <lineage>
        <taxon>Eukaryota</taxon>
        <taxon>Fungi</taxon>
        <taxon>Dikarya</taxon>
        <taxon>Ascomycota</taxon>
        <taxon>Pezizomycotina</taxon>
        <taxon>Eurotiomycetes</taxon>
        <taxon>Chaetothyriomycetidae</taxon>
        <taxon>Chaetothyriales</taxon>
        <taxon>Herpotrichiellaceae</taxon>
        <taxon>Exophiala</taxon>
    </lineage>
</organism>
<keyword evidence="3" id="KW-0732">Signal</keyword>
<dbReference type="CDD" id="cd00842">
    <property type="entry name" value="MPP_ASMase"/>
    <property type="match status" value="1"/>
</dbReference>
<keyword evidence="2" id="KW-0325">Glycoprotein</keyword>
<evidence type="ECO:0000313" key="6">
    <source>
        <dbReference type="Proteomes" id="UP000288859"/>
    </source>
</evidence>
<feature type="chain" id="PRO_5019338679" description="Calcineurin-like phosphoesterase domain-containing protein" evidence="3">
    <location>
        <begin position="25"/>
        <end position="717"/>
    </location>
</feature>
<dbReference type="OrthoDB" id="282973at2759"/>
<keyword evidence="1" id="KW-0378">Hydrolase</keyword>
<name>A0A438N2I7_EXOME</name>
<dbReference type="PANTHER" id="PTHR10340:SF27">
    <property type="entry name" value="ACL091CP"/>
    <property type="match status" value="1"/>
</dbReference>
<dbReference type="InterPro" id="IPR029052">
    <property type="entry name" value="Metallo-depent_PP-like"/>
</dbReference>
<comment type="caution">
    <text evidence="5">The sequence shown here is derived from an EMBL/GenBank/DDBJ whole genome shotgun (WGS) entry which is preliminary data.</text>
</comment>
<dbReference type="SUPFAM" id="SSF56300">
    <property type="entry name" value="Metallo-dependent phosphatases"/>
    <property type="match status" value="1"/>
</dbReference>
<dbReference type="AlphaFoldDB" id="A0A438N2I7"/>
<sequence>MSTLIPLLTTLPLLLSTYISGTAATHPIQRPFLNAPEALNPRLTNTIETDAITLHYNGSGPVPDYDELSPVPDPITPLSQHSIQQSIVDELVAIIDTTAYPDNCSKCIAVGQILHTAAITQPVSVFSNVLVQACNTLPFVKASIRADTCESQFTHTGGLGPYFAQLFSKMSLATGDYQALCAMGFNGLNVCEDKGPVEIDENLYFDPKPDWAENPPPPSGKPIDVLHLSDWHLDPRYDIASEANCSQYLCCRPYSTNTERLTSRDHPSVPASRFGSFFCDTPPDLALSAFHDMPQFFDIDALAFTIFTGDIVSHDHDDALSRAYVSYSEEVSYRIFKTMLREVPVYATLGNHDTLPKDFSLPHSLESSPTNTSTNPIAWNYDLVSSLWQEYSWLNKTEASFAKTHYGAYAATTPQGLRVISLNSDFWYKANPFNYFNTTNPDPNGLLSWLAQELTACEKRRQRVWIIAHVLTGYDGTTSLANPSALFYSIVRRFSPYTIAAVFFGHTHKDQLQLFYDYLPDSINPVTGHRDTTKIDYSKPLQVGYVGPSITPLTGLNSGYRVYQVDSKTFEILGAQTYFANINDSLEWTKPVWKREYDVREAYSNPLFPGKGVGNDIYKAKPNIQWPGDAPLNATFWHRVTESMLLDPDSEQSLLQKYNRFETKSSASTVHRGNDETQPEQEVCFIRSGSAALGKKCRDAFGGKDARGSRERAFGVC</sequence>
<proteinExistence type="predicted"/>
<evidence type="ECO:0000259" key="4">
    <source>
        <dbReference type="Pfam" id="PF00149"/>
    </source>
</evidence>
<protein>
    <recommendedName>
        <fullName evidence="4">Calcineurin-like phosphoesterase domain-containing protein</fullName>
    </recommendedName>
</protein>
<gene>
    <name evidence="5" type="ORF">B0A52_05732</name>
</gene>